<feature type="transmembrane region" description="Helical" evidence="6">
    <location>
        <begin position="202"/>
        <end position="224"/>
    </location>
</feature>
<dbReference type="Gene3D" id="1.20.1250.20">
    <property type="entry name" value="MFS general substrate transporter like domains"/>
    <property type="match status" value="1"/>
</dbReference>
<dbReference type="GO" id="GO:0022857">
    <property type="term" value="F:transmembrane transporter activity"/>
    <property type="evidence" value="ECO:0007669"/>
    <property type="project" value="InterPro"/>
</dbReference>
<evidence type="ECO:0000256" key="4">
    <source>
        <dbReference type="ARBA" id="ARBA00022989"/>
    </source>
</evidence>
<keyword evidence="5 6" id="KW-0472">Membrane</keyword>
<keyword evidence="8" id="KW-1185">Reference proteome</keyword>
<feature type="transmembrane region" description="Helical" evidence="6">
    <location>
        <begin position="81"/>
        <end position="103"/>
    </location>
</feature>
<proteinExistence type="inferred from homology"/>
<gene>
    <name evidence="7" type="ORF">RGQ29_000492</name>
</gene>
<dbReference type="PANTHER" id="PTHR11654">
    <property type="entry name" value="OLIGOPEPTIDE TRANSPORTER-RELATED"/>
    <property type="match status" value="1"/>
</dbReference>
<protein>
    <submittedName>
        <fullName evidence="7">Uncharacterized protein</fullName>
    </submittedName>
</protein>
<evidence type="ECO:0000313" key="8">
    <source>
        <dbReference type="Proteomes" id="UP001324115"/>
    </source>
</evidence>
<dbReference type="InterPro" id="IPR036259">
    <property type="entry name" value="MFS_trans_sf"/>
</dbReference>
<evidence type="ECO:0000256" key="6">
    <source>
        <dbReference type="SAM" id="Phobius"/>
    </source>
</evidence>
<comment type="caution">
    <text evidence="7">The sequence shown here is derived from an EMBL/GenBank/DDBJ whole genome shotgun (WGS) entry which is preliminary data.</text>
</comment>
<comment type="subcellular location">
    <subcellularLocation>
        <location evidence="1">Membrane</location>
        <topology evidence="1">Multi-pass membrane protein</topology>
    </subcellularLocation>
</comment>
<evidence type="ECO:0000256" key="2">
    <source>
        <dbReference type="ARBA" id="ARBA00005982"/>
    </source>
</evidence>
<dbReference type="Pfam" id="PF00854">
    <property type="entry name" value="PTR2"/>
    <property type="match status" value="1"/>
</dbReference>
<evidence type="ECO:0000256" key="1">
    <source>
        <dbReference type="ARBA" id="ARBA00004141"/>
    </source>
</evidence>
<feature type="transmembrane region" description="Helical" evidence="6">
    <location>
        <begin position="244"/>
        <end position="261"/>
    </location>
</feature>
<evidence type="ECO:0000256" key="5">
    <source>
        <dbReference type="ARBA" id="ARBA00023136"/>
    </source>
</evidence>
<evidence type="ECO:0000313" key="7">
    <source>
        <dbReference type="EMBL" id="KAK4606241.1"/>
    </source>
</evidence>
<dbReference type="EMBL" id="JAXUIC010000001">
    <property type="protein sequence ID" value="KAK4606241.1"/>
    <property type="molecule type" value="Genomic_DNA"/>
</dbReference>
<keyword evidence="3 6" id="KW-0812">Transmembrane</keyword>
<organism evidence="7 8">
    <name type="scientific">Quercus rubra</name>
    <name type="common">Northern red oak</name>
    <name type="synonym">Quercus borealis</name>
    <dbReference type="NCBI Taxonomy" id="3512"/>
    <lineage>
        <taxon>Eukaryota</taxon>
        <taxon>Viridiplantae</taxon>
        <taxon>Streptophyta</taxon>
        <taxon>Embryophyta</taxon>
        <taxon>Tracheophyta</taxon>
        <taxon>Spermatophyta</taxon>
        <taxon>Magnoliopsida</taxon>
        <taxon>eudicotyledons</taxon>
        <taxon>Gunneridae</taxon>
        <taxon>Pentapetalae</taxon>
        <taxon>rosids</taxon>
        <taxon>fabids</taxon>
        <taxon>Fagales</taxon>
        <taxon>Fagaceae</taxon>
        <taxon>Quercus</taxon>
    </lineage>
</organism>
<feature type="transmembrane region" description="Helical" evidence="6">
    <location>
        <begin position="162"/>
        <end position="181"/>
    </location>
</feature>
<keyword evidence="4 6" id="KW-1133">Transmembrane helix</keyword>
<sequence length="262" mass="29534">MYFYRLFNSAELKTEGDTRSDGSIAKLWRLCTVQQLEGLKTLVRIFPIWSTGIFLSIPVEMRGSMTILQALTMDRHLGPHFKIPTGSMVVIPTISAVISLTLIDRFLCPLWLKLSRQSLTPLERVGVGHILNSLSMIVSAIVESKRLKIAHHLKYQPDSTVPMLVFWLFPPLVLGGIAEEFHFPGQIAFYYQEFPVSLRSTAIAIASVTIGIAYYLSTAMVDLIKRVTGWLPDDINYGRPDNVYWMQAVVGVLNFGYYLVCT</sequence>
<dbReference type="GO" id="GO:0016020">
    <property type="term" value="C:membrane"/>
    <property type="evidence" value="ECO:0007669"/>
    <property type="project" value="UniProtKB-SubCell"/>
</dbReference>
<name>A0AAN7GB98_QUERU</name>
<dbReference type="InterPro" id="IPR000109">
    <property type="entry name" value="POT_fam"/>
</dbReference>
<accession>A0AAN7GB98</accession>
<dbReference type="SUPFAM" id="SSF103473">
    <property type="entry name" value="MFS general substrate transporter"/>
    <property type="match status" value="1"/>
</dbReference>
<dbReference type="AlphaFoldDB" id="A0AAN7GB98"/>
<reference evidence="7 8" key="1">
    <citation type="journal article" date="2023" name="G3 (Bethesda)">
        <title>A haplotype-resolved chromosome-scale genome for Quercus rubra L. provides insights into the genetics of adaptive traits for red oak species.</title>
        <authorList>
            <person name="Kapoor B."/>
            <person name="Jenkins J."/>
            <person name="Schmutz J."/>
            <person name="Zhebentyayeva T."/>
            <person name="Kuelheim C."/>
            <person name="Coggeshall M."/>
            <person name="Heim C."/>
            <person name="Lasky J.R."/>
            <person name="Leites L."/>
            <person name="Islam-Faridi N."/>
            <person name="Romero-Severson J."/>
            <person name="DeLeo V.L."/>
            <person name="Lucas S.M."/>
            <person name="Lazic D."/>
            <person name="Gailing O."/>
            <person name="Carlson J."/>
            <person name="Staton M."/>
        </authorList>
    </citation>
    <scope>NUCLEOTIDE SEQUENCE [LARGE SCALE GENOMIC DNA]</scope>
    <source>
        <strain evidence="7">Pseudo-F2</strain>
    </source>
</reference>
<evidence type="ECO:0000256" key="3">
    <source>
        <dbReference type="ARBA" id="ARBA00022692"/>
    </source>
</evidence>
<comment type="similarity">
    <text evidence="2">Belongs to the major facilitator superfamily. Proton-dependent oligopeptide transporter (POT/PTR) (TC 2.A.17) family.</text>
</comment>
<dbReference type="Proteomes" id="UP001324115">
    <property type="component" value="Unassembled WGS sequence"/>
</dbReference>